<dbReference type="Proteomes" id="UP000314986">
    <property type="component" value="Unassembled WGS sequence"/>
</dbReference>
<dbReference type="InterPro" id="IPR037391">
    <property type="entry name" value="PMF1-bd"/>
</dbReference>
<reference evidence="3" key="1">
    <citation type="journal article" date="2006" name="Science">
        <title>Ancient noncoding elements conserved in the human genome.</title>
        <authorList>
            <person name="Venkatesh B."/>
            <person name="Kirkness E.F."/>
            <person name="Loh Y.H."/>
            <person name="Halpern A.L."/>
            <person name="Lee A.P."/>
            <person name="Johnson J."/>
            <person name="Dandona N."/>
            <person name="Viswanathan L.D."/>
            <person name="Tay A."/>
            <person name="Venter J.C."/>
            <person name="Strausberg R.L."/>
            <person name="Brenner S."/>
        </authorList>
    </citation>
    <scope>NUCLEOTIDE SEQUENCE [LARGE SCALE GENOMIC DNA]</scope>
</reference>
<feature type="coiled-coil region" evidence="1">
    <location>
        <begin position="257"/>
        <end position="326"/>
    </location>
</feature>
<dbReference type="SUPFAM" id="SSF57997">
    <property type="entry name" value="Tropomyosin"/>
    <property type="match status" value="1"/>
</dbReference>
<keyword evidence="1" id="KW-0175">Coiled coil</keyword>
<dbReference type="PANTHER" id="PTHR18881:SF2">
    <property type="entry name" value="POLYAMINE-MODULATED FACTOR 1-BINDING PROTEIN 1"/>
    <property type="match status" value="1"/>
</dbReference>
<dbReference type="GO" id="GO:0007283">
    <property type="term" value="P:spermatogenesis"/>
    <property type="evidence" value="ECO:0007669"/>
    <property type="project" value="TreeGrafter"/>
</dbReference>
<reference evidence="2" key="5">
    <citation type="submission" date="2025-09" db="UniProtKB">
        <authorList>
            <consortium name="Ensembl"/>
        </authorList>
    </citation>
    <scope>IDENTIFICATION</scope>
</reference>
<protein>
    <submittedName>
        <fullName evidence="2">Uncharacterized protein</fullName>
    </submittedName>
</protein>
<accession>A0A4W3IXT2</accession>
<dbReference type="PANTHER" id="PTHR18881">
    <property type="entry name" value="POLYAMINE-MODULATED FACTOR 1-BINDING PROTEIN 1-RELATED"/>
    <property type="match status" value="1"/>
</dbReference>
<dbReference type="Gene3D" id="1.10.287.2610">
    <property type="match status" value="1"/>
</dbReference>
<dbReference type="STRING" id="7868.ENSCMIP00000032166"/>
<dbReference type="Ensembl" id="ENSCMIT00000032657.1">
    <property type="protein sequence ID" value="ENSCMIP00000032166.1"/>
    <property type="gene ID" value="ENSCMIG00000013752.1"/>
</dbReference>
<feature type="coiled-coil region" evidence="1">
    <location>
        <begin position="355"/>
        <end position="706"/>
    </location>
</feature>
<reference evidence="3" key="3">
    <citation type="journal article" date="2014" name="Nature">
        <title>Elephant shark genome provides unique insights into gnathostome evolution.</title>
        <authorList>
            <consortium name="International Elephant Shark Genome Sequencing Consortium"/>
            <person name="Venkatesh B."/>
            <person name="Lee A.P."/>
            <person name="Ravi V."/>
            <person name="Maurya A.K."/>
            <person name="Lian M.M."/>
            <person name="Swann J.B."/>
            <person name="Ohta Y."/>
            <person name="Flajnik M.F."/>
            <person name="Sutoh Y."/>
            <person name="Kasahara M."/>
            <person name="Hoon S."/>
            <person name="Gangu V."/>
            <person name="Roy S.W."/>
            <person name="Irimia M."/>
            <person name="Korzh V."/>
            <person name="Kondrychyn I."/>
            <person name="Lim Z.W."/>
            <person name="Tay B.H."/>
            <person name="Tohari S."/>
            <person name="Kong K.W."/>
            <person name="Ho S."/>
            <person name="Lorente-Galdos B."/>
            <person name="Quilez J."/>
            <person name="Marques-Bonet T."/>
            <person name="Raney B.J."/>
            <person name="Ingham P.W."/>
            <person name="Tay A."/>
            <person name="Hillier L.W."/>
            <person name="Minx P."/>
            <person name="Boehm T."/>
            <person name="Wilson R.K."/>
            <person name="Brenner S."/>
            <person name="Warren W.C."/>
        </authorList>
    </citation>
    <scope>NUCLEOTIDE SEQUENCE [LARGE SCALE GENOMIC DNA]</scope>
</reference>
<feature type="coiled-coil region" evidence="1">
    <location>
        <begin position="5"/>
        <end position="92"/>
    </location>
</feature>
<evidence type="ECO:0000313" key="3">
    <source>
        <dbReference type="Proteomes" id="UP000314986"/>
    </source>
</evidence>
<sequence length="897" mass="104136">MQSYISDLSEQNDVLLQTMEELEREANRRVTALETELEEHVAKVTEYKEENSTLLTTKENLAKEIADFRIRLQFSESELLKLEVENMNLKMDICNFRSTNQQSRPQQLASATVRAMPTEHLSGSTATLPPNTGSSEIFMKYEEIKSELEIKEQMIQRLHKELTDATFAQQLSKDEVVDKDKKIQELQDIITELHNDVALKDAENLNQLQDIHLLESNIKALNEELGSPHKTFQKSQVQSFRSNNLLKAELERRDGTILHLRKEVLQLQEKRDRLTCELDIQEQRIYQLQGELKEGVTELKKKQGCLQQLQEELLATRNQYEEAQKQLAESNGFLSQVKAENQTLKVYKLEQSTEIEALTATIQNLELSATNVNAAFTAEAAQKHNELVSTTEELKEKLAETQAELSQKDDATQKLKAQLQNTSQWAEETKLQLKGVQAAIETMKNKYTVAENEMIKLEQTIKQLKEERVRLQQHCHELVEENERLHAQLEAENLAMESEQNVMSMELNIKESLIHKLKKESIALQDKAKAAEQKIFQLEMQIEHLNQQLESTEAVKVTSDETIHSLERQLREYRTRHEETAEEVNRCEDTIRQLNGELSSIQIVQDSTKRSIEVKEETIQQLTTETEILQNKLKECQTRMLEMEEQLNATDFESDTLRDKLQNKAEEVQQLTDQFREYQEAQHQVTNELDETRRKANNEIARREEKNCTLQKHIEDLQYQYTSCYSELLHNEDDLAELKCKFAAVNEELSQQAVTLSNVTLEKQKLDTELSVLSEKNTTAQREVNSRDQTILKLKSELKTAQENVKSAWEESQSQEKCMNQLQKELEACKRAHELDMDNFSRENAQLRKELDSCTKELQERLAKMQQYKSTVDVLNADLQRGHQLHQKVVDEVRLNI</sequence>
<reference evidence="2" key="4">
    <citation type="submission" date="2025-08" db="UniProtKB">
        <authorList>
            <consortium name="Ensembl"/>
        </authorList>
    </citation>
    <scope>IDENTIFICATION</scope>
</reference>
<name>A0A4W3IXT2_CALMI</name>
<dbReference type="InParanoid" id="A0A4W3IXT2"/>
<organism evidence="2 3">
    <name type="scientific">Callorhinchus milii</name>
    <name type="common">Ghost shark</name>
    <dbReference type="NCBI Taxonomy" id="7868"/>
    <lineage>
        <taxon>Eukaryota</taxon>
        <taxon>Metazoa</taxon>
        <taxon>Chordata</taxon>
        <taxon>Craniata</taxon>
        <taxon>Vertebrata</taxon>
        <taxon>Chondrichthyes</taxon>
        <taxon>Holocephali</taxon>
        <taxon>Chimaeriformes</taxon>
        <taxon>Callorhinchidae</taxon>
        <taxon>Callorhinchus</taxon>
    </lineage>
</organism>
<feature type="coiled-coil region" evidence="1">
    <location>
        <begin position="812"/>
        <end position="864"/>
    </location>
</feature>
<feature type="coiled-coil region" evidence="1">
    <location>
        <begin position="756"/>
        <end position="783"/>
    </location>
</feature>
<dbReference type="GeneTree" id="ENSGT00670000099350"/>
<keyword evidence="3" id="KW-1185">Reference proteome</keyword>
<evidence type="ECO:0000256" key="1">
    <source>
        <dbReference type="SAM" id="Coils"/>
    </source>
</evidence>
<evidence type="ECO:0000313" key="2">
    <source>
        <dbReference type="Ensembl" id="ENSCMIP00000032166.1"/>
    </source>
</evidence>
<proteinExistence type="predicted"/>
<reference evidence="3" key="2">
    <citation type="journal article" date="2007" name="PLoS Biol.">
        <title>Survey sequencing and comparative analysis of the elephant shark (Callorhinchus milii) genome.</title>
        <authorList>
            <person name="Venkatesh B."/>
            <person name="Kirkness E.F."/>
            <person name="Loh Y.H."/>
            <person name="Halpern A.L."/>
            <person name="Lee A.P."/>
            <person name="Johnson J."/>
            <person name="Dandona N."/>
            <person name="Viswanathan L.D."/>
            <person name="Tay A."/>
            <person name="Venter J.C."/>
            <person name="Strausberg R.L."/>
            <person name="Brenner S."/>
        </authorList>
    </citation>
    <scope>NUCLEOTIDE SEQUENCE [LARGE SCALE GENOMIC DNA]</scope>
</reference>
<dbReference type="OMA" id="YEDCLQD"/>
<dbReference type="AlphaFoldDB" id="A0A4W3IXT2"/>